<feature type="compositionally biased region" description="Low complexity" evidence="1">
    <location>
        <begin position="18"/>
        <end position="31"/>
    </location>
</feature>
<dbReference type="Proteomes" id="UP000716291">
    <property type="component" value="Unassembled WGS sequence"/>
</dbReference>
<feature type="compositionally biased region" description="Low complexity" evidence="1">
    <location>
        <begin position="222"/>
        <end position="232"/>
    </location>
</feature>
<dbReference type="EMBL" id="JAANQT010005327">
    <property type="protein sequence ID" value="KAG1295054.1"/>
    <property type="molecule type" value="Genomic_DNA"/>
</dbReference>
<comment type="caution">
    <text evidence="2">The sequence shown here is derived from an EMBL/GenBank/DDBJ whole genome shotgun (WGS) entry which is preliminary data.</text>
</comment>
<reference evidence="2" key="1">
    <citation type="journal article" date="2020" name="Microb. Genom.">
        <title>Genetic diversity of clinical and environmental Mucorales isolates obtained from an investigation of mucormycosis cases among solid organ transplant recipients.</title>
        <authorList>
            <person name="Nguyen M.H."/>
            <person name="Kaul D."/>
            <person name="Muto C."/>
            <person name="Cheng S.J."/>
            <person name="Richter R.A."/>
            <person name="Bruno V.M."/>
            <person name="Liu G."/>
            <person name="Beyhan S."/>
            <person name="Sundermann A.J."/>
            <person name="Mounaud S."/>
            <person name="Pasculle A.W."/>
            <person name="Nierman W.C."/>
            <person name="Driscoll E."/>
            <person name="Cumbie R."/>
            <person name="Clancy C.J."/>
            <person name="Dupont C.L."/>
        </authorList>
    </citation>
    <scope>NUCLEOTIDE SEQUENCE</scope>
    <source>
        <strain evidence="2">GL11</strain>
    </source>
</reference>
<gene>
    <name evidence="2" type="ORF">G6F64_013363</name>
</gene>
<evidence type="ECO:0000313" key="3">
    <source>
        <dbReference type="Proteomes" id="UP000716291"/>
    </source>
</evidence>
<organism evidence="2 3">
    <name type="scientific">Rhizopus oryzae</name>
    <name type="common">Mucormycosis agent</name>
    <name type="synonym">Rhizopus arrhizus var. delemar</name>
    <dbReference type="NCBI Taxonomy" id="64495"/>
    <lineage>
        <taxon>Eukaryota</taxon>
        <taxon>Fungi</taxon>
        <taxon>Fungi incertae sedis</taxon>
        <taxon>Mucoromycota</taxon>
        <taxon>Mucoromycotina</taxon>
        <taxon>Mucoromycetes</taxon>
        <taxon>Mucorales</taxon>
        <taxon>Mucorineae</taxon>
        <taxon>Rhizopodaceae</taxon>
        <taxon>Rhizopus</taxon>
    </lineage>
</organism>
<feature type="region of interest" description="Disordered" evidence="1">
    <location>
        <begin position="184"/>
        <end position="232"/>
    </location>
</feature>
<sequence length="260" mass="27497">MALIIEQLGIAPAAAGKQRQQQRQQGQGSRSPPAPRLAGHDLRTAVAQQPPAETGPVLVLCAGFQAGAAGQAIGLRPLADVQLHRAGADTRGAVGAVPQAVCAEGWHRSCQQRMRRAEHIVLRGGRVEQATAATEHAAQAGWARSARLAAARVIQDTRCMRIGQQWLQACERAQRTADRLAQETGIAPGGSGVEQYPERFPATPGGVLPVHSDSRPHASCVAGRASAGGSARDTVWPIQSKAPLHSVWGQAWPHQMRPAR</sequence>
<protein>
    <submittedName>
        <fullName evidence="2">Uncharacterized protein</fullName>
    </submittedName>
</protein>
<keyword evidence="3" id="KW-1185">Reference proteome</keyword>
<accession>A0A9P6WW25</accession>
<dbReference type="AlphaFoldDB" id="A0A9P6WW25"/>
<evidence type="ECO:0000313" key="2">
    <source>
        <dbReference type="EMBL" id="KAG1295054.1"/>
    </source>
</evidence>
<evidence type="ECO:0000256" key="1">
    <source>
        <dbReference type="SAM" id="MobiDB-lite"/>
    </source>
</evidence>
<proteinExistence type="predicted"/>
<feature type="region of interest" description="Disordered" evidence="1">
    <location>
        <begin position="14"/>
        <end position="38"/>
    </location>
</feature>
<name>A0A9P6WW25_RHIOR</name>